<evidence type="ECO:0000313" key="3">
    <source>
        <dbReference type="EMBL" id="ODA34621.1"/>
    </source>
</evidence>
<dbReference type="PROSITE" id="PS50077">
    <property type="entry name" value="HEAT_REPEAT"/>
    <property type="match status" value="1"/>
</dbReference>
<feature type="compositionally biased region" description="Polar residues" evidence="1">
    <location>
        <begin position="138"/>
        <end position="164"/>
    </location>
</feature>
<accession>A0A1C3EN11</accession>
<dbReference type="SUPFAM" id="SSF48371">
    <property type="entry name" value="ARM repeat"/>
    <property type="match status" value="2"/>
</dbReference>
<feature type="signal peptide" evidence="2">
    <location>
        <begin position="1"/>
        <end position="24"/>
    </location>
</feature>
<feature type="compositionally biased region" description="Low complexity" evidence="1">
    <location>
        <begin position="123"/>
        <end position="134"/>
    </location>
</feature>
<dbReference type="EMBL" id="LYDR01000039">
    <property type="protein sequence ID" value="ODA34621.1"/>
    <property type="molecule type" value="Genomic_DNA"/>
</dbReference>
<dbReference type="InterPro" id="IPR016024">
    <property type="entry name" value="ARM-type_fold"/>
</dbReference>
<dbReference type="InterPro" id="IPR004155">
    <property type="entry name" value="PBS_lyase_HEAT"/>
</dbReference>
<evidence type="ECO:0000256" key="2">
    <source>
        <dbReference type="SAM" id="SignalP"/>
    </source>
</evidence>
<organism evidence="3 4">
    <name type="scientific">Planctopirus hydrillae</name>
    <dbReference type="NCBI Taxonomy" id="1841610"/>
    <lineage>
        <taxon>Bacteria</taxon>
        <taxon>Pseudomonadati</taxon>
        <taxon>Planctomycetota</taxon>
        <taxon>Planctomycetia</taxon>
        <taxon>Planctomycetales</taxon>
        <taxon>Planctomycetaceae</taxon>
        <taxon>Planctopirus</taxon>
    </lineage>
</organism>
<dbReference type="InterPro" id="IPR011989">
    <property type="entry name" value="ARM-like"/>
</dbReference>
<evidence type="ECO:0000256" key="1">
    <source>
        <dbReference type="SAM" id="MobiDB-lite"/>
    </source>
</evidence>
<name>A0A1C3EN11_9PLAN</name>
<dbReference type="Proteomes" id="UP000094828">
    <property type="component" value="Unassembled WGS sequence"/>
</dbReference>
<feature type="chain" id="PRO_5008673253" description="HEAT repeat domain-containing protein" evidence="2">
    <location>
        <begin position="25"/>
        <end position="756"/>
    </location>
</feature>
<reference evidence="3 4" key="1">
    <citation type="submission" date="2016-05" db="EMBL/GenBank/DDBJ databases">
        <title>Genomic and physiological characterization of Planctopirus sp. isolated from fresh water lake.</title>
        <authorList>
            <person name="Subhash Y."/>
            <person name="Ramana C."/>
        </authorList>
    </citation>
    <scope>NUCLEOTIDE SEQUENCE [LARGE SCALE GENOMIC DNA]</scope>
    <source>
        <strain evidence="3 4">JC280</strain>
    </source>
</reference>
<feature type="compositionally biased region" description="Basic and acidic residues" evidence="1">
    <location>
        <begin position="174"/>
        <end position="190"/>
    </location>
</feature>
<proteinExistence type="predicted"/>
<protein>
    <recommendedName>
        <fullName evidence="5">HEAT repeat domain-containing protein</fullName>
    </recommendedName>
</protein>
<feature type="compositionally biased region" description="Basic and acidic residues" evidence="1">
    <location>
        <begin position="310"/>
        <end position="320"/>
    </location>
</feature>
<comment type="caution">
    <text evidence="3">The sequence shown here is derived from an EMBL/GenBank/DDBJ whole genome shotgun (WGS) entry which is preliminary data.</text>
</comment>
<dbReference type="STRING" id="1841610.A6X21_02765"/>
<sequence>MVKWYLLRNVLLAAVLASVGSGCARSSQTLTGWFDREPKVDAQGKPLSKEEAGKESLTSKEKASKKSTAEKEQLADADEASEGIKKASWFSWGKDDDKTSSSSKEDKSKSSVASQDSKEKSSASKSSANSQVAKSDSKASTGSKTPASTESNPTKSTKGLSSTKAFEGTALADTKSDSTLKDTASSEKKAVKPTRGPSRDLIPADEDPFLAEALADIAAGRGNGPERVQNKSESGPVAKSDSAKTAPPKSATSKETTPSKPAADLVAGKSPEKEKVSPNGTQAQVPSKPISEVTGEEDFAAWISKIEGRGEAETKLEKPAQETPSKSEQLVAAVKSGGKIPEAKATQQPTKTFDWAKETPEPQVAQAAAKKGETFAELQSDSAKKIESLSRSLKSSASNARDKAADELMESKAIASTEWANTTNSLREKGENLSGELRKEVKDQAVQFADLATETSEAAADMAWAQVENEKSRVVASTANARTEAANRIQDAFDWEKETTVTPTAIAKKTGATAPVIKGLIEKCGAISEEVKPLVQGLETSSVDAIRHNVHRLGQMDAKGQEAVPALNALLDHEDPYVKVHSALALSRLGAESPKVLKTLVGGLKSQDSGVRSFSAAVIGELGPLGAEALPALATSLDDPDGYVRLHAAEVLVRNDRFAGRALDTLQNCLKDSDENIRWLATYSLAELAPQRPDTVLCLMKVLNDPAKRVRVGAIYALGEIGALSRVAIPELEQAATDPDQELRAAAQYALQQIKS</sequence>
<dbReference type="OrthoDB" id="207906at2"/>
<dbReference type="RefSeq" id="WP_068846091.1">
    <property type="nucleotide sequence ID" value="NZ_LYDR01000039.1"/>
</dbReference>
<dbReference type="Gene3D" id="1.25.10.10">
    <property type="entry name" value="Leucine-rich Repeat Variant"/>
    <property type="match status" value="2"/>
</dbReference>
<feature type="compositionally biased region" description="Polar residues" evidence="1">
    <location>
        <begin position="250"/>
        <end position="259"/>
    </location>
</feature>
<dbReference type="SMART" id="SM00567">
    <property type="entry name" value="EZ_HEAT"/>
    <property type="match status" value="5"/>
</dbReference>
<evidence type="ECO:0008006" key="5">
    <source>
        <dbReference type="Google" id="ProtNLM"/>
    </source>
</evidence>
<keyword evidence="2" id="KW-0732">Signal</keyword>
<dbReference type="PROSITE" id="PS51257">
    <property type="entry name" value="PROKAR_LIPOPROTEIN"/>
    <property type="match status" value="1"/>
</dbReference>
<feature type="compositionally biased region" description="Basic and acidic residues" evidence="1">
    <location>
        <begin position="36"/>
        <end position="74"/>
    </location>
</feature>
<keyword evidence="4" id="KW-1185">Reference proteome</keyword>
<dbReference type="InterPro" id="IPR021133">
    <property type="entry name" value="HEAT_type_2"/>
</dbReference>
<gene>
    <name evidence="3" type="ORF">A6X21_02765</name>
</gene>
<feature type="region of interest" description="Disordered" evidence="1">
    <location>
        <begin position="310"/>
        <end position="383"/>
    </location>
</feature>
<evidence type="ECO:0000313" key="4">
    <source>
        <dbReference type="Proteomes" id="UP000094828"/>
    </source>
</evidence>
<feature type="region of interest" description="Disordered" evidence="1">
    <location>
        <begin position="36"/>
        <end position="296"/>
    </location>
</feature>
<dbReference type="AlphaFoldDB" id="A0A1C3EN11"/>
<feature type="compositionally biased region" description="Basic and acidic residues" evidence="1">
    <location>
        <begin position="93"/>
        <end position="109"/>
    </location>
</feature>
<dbReference type="Pfam" id="PF13646">
    <property type="entry name" value="HEAT_2"/>
    <property type="match status" value="2"/>
</dbReference>